<proteinExistence type="predicted"/>
<name>A0A8H3B7S4_9AGAM</name>
<sequence>MNTAPNLARLIPFAKDHDRLQLALIHIEADCDRYRKTEKELKRLRNEEEKYRQRLEQQSKIREDTINRYVHESRPGNYLDSSGQLVGPASSDELGQSKEQPKTWHDEEMKAYTRPLSITRQRIKETEDELKGSSECVAQKEEILKLIEELHATAFDGVTPEFPHEYQLQALVQVAEIALKGEQVVLEKLQLDDGLVELEFITHAIEKALKDNATDPCKIALQQFQKWEDEIDKHFSQHPDTLLPSWVETRIPQFDSGELLLIFFQGVPITPAALISQVRKARDGVHTAIVAIERMKAQAEVSVTKAEIMLDLRRRQLTAARSQILDHVIDPERCPLEQRAERLPDYPEKILIHDLPPSHYMVSRLLVESETCPEEEHMDEIMNSRLNRARRTTPSVLVAARYQPPAYDELEDPELLRRRYEPQVPPVEGATPEPDDGDPMMNDIETYWRSQVELKELASKAREQLGLKSTTRRAPFTRTRRPVAGGWEALGSNLDMRRPGARV</sequence>
<dbReference type="EMBL" id="CAJMWT010002667">
    <property type="protein sequence ID" value="CAE6450151.1"/>
    <property type="molecule type" value="Genomic_DNA"/>
</dbReference>
<accession>A0A8H3B7S4</accession>
<evidence type="ECO:0000313" key="3">
    <source>
        <dbReference type="EMBL" id="CAE6450151.1"/>
    </source>
</evidence>
<organism evidence="3 4">
    <name type="scientific">Rhizoctonia solani</name>
    <dbReference type="NCBI Taxonomy" id="456999"/>
    <lineage>
        <taxon>Eukaryota</taxon>
        <taxon>Fungi</taxon>
        <taxon>Dikarya</taxon>
        <taxon>Basidiomycota</taxon>
        <taxon>Agaricomycotina</taxon>
        <taxon>Agaricomycetes</taxon>
        <taxon>Cantharellales</taxon>
        <taxon>Ceratobasidiaceae</taxon>
        <taxon>Rhizoctonia</taxon>
    </lineage>
</organism>
<protein>
    <submittedName>
        <fullName evidence="3">Uncharacterized protein</fullName>
    </submittedName>
</protein>
<feature type="coiled-coil region" evidence="1">
    <location>
        <begin position="27"/>
        <end position="61"/>
    </location>
</feature>
<reference evidence="3" key="1">
    <citation type="submission" date="2021-01" db="EMBL/GenBank/DDBJ databases">
        <authorList>
            <person name="Kaushik A."/>
        </authorList>
    </citation>
    <scope>NUCLEOTIDE SEQUENCE</scope>
    <source>
        <strain evidence="3">AG2-2IIIB</strain>
    </source>
</reference>
<evidence type="ECO:0000313" key="4">
    <source>
        <dbReference type="Proteomes" id="UP000663843"/>
    </source>
</evidence>
<evidence type="ECO:0000256" key="1">
    <source>
        <dbReference type="SAM" id="Coils"/>
    </source>
</evidence>
<feature type="region of interest" description="Disordered" evidence="2">
    <location>
        <begin position="72"/>
        <end position="103"/>
    </location>
</feature>
<comment type="caution">
    <text evidence="3">The sequence shown here is derived from an EMBL/GenBank/DDBJ whole genome shotgun (WGS) entry which is preliminary data.</text>
</comment>
<keyword evidence="1" id="KW-0175">Coiled coil</keyword>
<evidence type="ECO:0000256" key="2">
    <source>
        <dbReference type="SAM" id="MobiDB-lite"/>
    </source>
</evidence>
<dbReference type="AlphaFoldDB" id="A0A8H3B7S4"/>
<gene>
    <name evidence="3" type="ORF">RDB_LOCUS85994</name>
</gene>
<dbReference type="Proteomes" id="UP000663843">
    <property type="component" value="Unassembled WGS sequence"/>
</dbReference>